<evidence type="ECO:0000313" key="3">
    <source>
        <dbReference type="EMBL" id="MEI4803797.1"/>
    </source>
</evidence>
<name>A0ABU8FM87_9BACI</name>
<keyword evidence="1" id="KW-0472">Membrane</keyword>
<comment type="caution">
    <text evidence="3">The sequence shown here is derived from an EMBL/GenBank/DDBJ whole genome shotgun (WGS) entry which is preliminary data.</text>
</comment>
<evidence type="ECO:0000313" key="4">
    <source>
        <dbReference type="Proteomes" id="UP001372526"/>
    </source>
</evidence>
<dbReference type="InterPro" id="IPR025273">
    <property type="entry name" value="DUF4064"/>
</dbReference>
<dbReference type="Proteomes" id="UP001372526">
    <property type="component" value="Unassembled WGS sequence"/>
</dbReference>
<proteinExistence type="predicted"/>
<dbReference type="Pfam" id="PF13273">
    <property type="entry name" value="DUF4064"/>
    <property type="match status" value="1"/>
</dbReference>
<dbReference type="RefSeq" id="WP_336474103.1">
    <property type="nucleotide sequence ID" value="NZ_JBAWSX010000018.1"/>
</dbReference>
<evidence type="ECO:0000256" key="1">
    <source>
        <dbReference type="SAM" id="Phobius"/>
    </source>
</evidence>
<feature type="domain" description="DUF4064" evidence="2">
    <location>
        <begin position="2"/>
        <end position="91"/>
    </location>
</feature>
<dbReference type="EMBL" id="JBAWSX010000018">
    <property type="protein sequence ID" value="MEI4803797.1"/>
    <property type="molecule type" value="Genomic_DNA"/>
</dbReference>
<reference evidence="3 4" key="1">
    <citation type="submission" date="2024-01" db="EMBL/GenBank/DDBJ databases">
        <title>Seven novel Bacillus-like species.</title>
        <authorList>
            <person name="Liu G."/>
        </authorList>
    </citation>
    <scope>NUCLEOTIDE SEQUENCE [LARGE SCALE GENOMIC DNA]</scope>
    <source>
        <strain evidence="3 4">FJAT-51639</strain>
    </source>
</reference>
<feature type="transmembrane region" description="Helical" evidence="1">
    <location>
        <begin position="77"/>
        <end position="106"/>
    </location>
</feature>
<organism evidence="3 4">
    <name type="scientific">Bacillus bruguierae</name>
    <dbReference type="NCBI Taxonomy" id="3127667"/>
    <lineage>
        <taxon>Bacteria</taxon>
        <taxon>Bacillati</taxon>
        <taxon>Bacillota</taxon>
        <taxon>Bacilli</taxon>
        <taxon>Bacillales</taxon>
        <taxon>Bacillaceae</taxon>
        <taxon>Bacillus</taxon>
    </lineage>
</organism>
<protein>
    <submittedName>
        <fullName evidence="3">DUF4064 domain-containing protein</fullName>
    </submittedName>
</protein>
<keyword evidence="1" id="KW-0812">Transmembrane</keyword>
<keyword evidence="1" id="KW-1133">Transmembrane helix</keyword>
<gene>
    <name evidence="3" type="ORF">WAZ07_21655</name>
</gene>
<feature type="transmembrane region" description="Helical" evidence="1">
    <location>
        <begin position="7"/>
        <end position="28"/>
    </location>
</feature>
<keyword evidence="4" id="KW-1185">Reference proteome</keyword>
<evidence type="ECO:0000259" key="2">
    <source>
        <dbReference type="Pfam" id="PF13273"/>
    </source>
</evidence>
<sequence length="120" mass="12995">MKRTAEFITGLIGGIFGVLLSFLMVIGSVSYINSGDSFSYDNSEGFEYMIVLFSSSLIIQIGLLVLACCVNKINNTVYGICMIVLSVISLLLSVFVLTLPVILQIISGALAFRTLQQKSN</sequence>
<feature type="transmembrane region" description="Helical" evidence="1">
    <location>
        <begin position="48"/>
        <end position="70"/>
    </location>
</feature>
<accession>A0ABU8FM87</accession>